<dbReference type="AlphaFoldDB" id="A0A231HA88"/>
<keyword evidence="2" id="KW-0378">Hydrolase</keyword>
<dbReference type="PRINTS" id="PR00111">
    <property type="entry name" value="ABHYDROLASE"/>
</dbReference>
<dbReference type="InterPro" id="IPR000073">
    <property type="entry name" value="AB_hydrolase_1"/>
</dbReference>
<accession>A0A231HA88</accession>
<dbReference type="EC" id="3.3.2.10" evidence="2"/>
<comment type="caution">
    <text evidence="2">The sequence shown here is derived from an EMBL/GenBank/DDBJ whole genome shotgun (WGS) entry which is preliminary data.</text>
</comment>
<sequence>MSDDQWLNAETLRVTTDSVELAVTDAGAGPPLVLLHGWPHTRRIWHRVAPALARSHRIIAPDLRGLGESERPADGYDAASVSADIVSLLDHMGVERASLIAVDASVPAAVLTALQRPDRVDRLVVMESLLGTLPGAEDFLAAGPPWWFGFHSVPGLAETVLLGHESDYIDWFLRAGVPHEPIDPVLREHILDAYSGADALRAGFEYYRALPRTAGLLAEATAAARLTVPTLALGAGSVGDALHRQLRPIAKDVVGHVIPDCGHIVPLDAPEALLELVTPFVA</sequence>
<reference evidence="2 3" key="1">
    <citation type="submission" date="2017-07" db="EMBL/GenBank/DDBJ databases">
        <title>First draft Genome Sequence of Nocardia cerradoensis isolated from human infection.</title>
        <authorList>
            <person name="Carrasco G."/>
        </authorList>
    </citation>
    <scope>NUCLEOTIDE SEQUENCE [LARGE SCALE GENOMIC DNA]</scope>
    <source>
        <strain evidence="2 3">CNM20130759</strain>
    </source>
</reference>
<dbReference type="RefSeq" id="WP_094025056.1">
    <property type="nucleotide sequence ID" value="NZ_NGAF01000003.1"/>
</dbReference>
<dbReference type="InterPro" id="IPR029058">
    <property type="entry name" value="AB_hydrolase_fold"/>
</dbReference>
<name>A0A231HA88_9NOCA</name>
<dbReference type="GO" id="GO:0004301">
    <property type="term" value="F:epoxide hydrolase activity"/>
    <property type="evidence" value="ECO:0007669"/>
    <property type="project" value="UniProtKB-EC"/>
</dbReference>
<dbReference type="InterPro" id="IPR000639">
    <property type="entry name" value="Epox_hydrolase-like"/>
</dbReference>
<protein>
    <submittedName>
        <fullName evidence="2">Soluble epoxide hydrolase</fullName>
        <ecNumber evidence="2">3.3.2.10</ecNumber>
    </submittedName>
</protein>
<dbReference type="InterPro" id="IPR050266">
    <property type="entry name" value="AB_hydrolase_sf"/>
</dbReference>
<dbReference type="Gene3D" id="3.40.50.1820">
    <property type="entry name" value="alpha/beta hydrolase"/>
    <property type="match status" value="1"/>
</dbReference>
<dbReference type="Pfam" id="PF00561">
    <property type="entry name" value="Abhydrolase_1"/>
    <property type="match status" value="1"/>
</dbReference>
<dbReference type="PRINTS" id="PR00412">
    <property type="entry name" value="EPOXHYDRLASE"/>
</dbReference>
<dbReference type="PANTHER" id="PTHR43798">
    <property type="entry name" value="MONOACYLGLYCEROL LIPASE"/>
    <property type="match status" value="1"/>
</dbReference>
<keyword evidence="3" id="KW-1185">Reference proteome</keyword>
<proteinExistence type="predicted"/>
<dbReference type="Proteomes" id="UP000215506">
    <property type="component" value="Unassembled WGS sequence"/>
</dbReference>
<dbReference type="EMBL" id="NGAF01000003">
    <property type="protein sequence ID" value="OXR45732.1"/>
    <property type="molecule type" value="Genomic_DNA"/>
</dbReference>
<evidence type="ECO:0000313" key="3">
    <source>
        <dbReference type="Proteomes" id="UP000215506"/>
    </source>
</evidence>
<organism evidence="2 3">
    <name type="scientific">Nocardia cerradoensis</name>
    <dbReference type="NCBI Taxonomy" id="85688"/>
    <lineage>
        <taxon>Bacteria</taxon>
        <taxon>Bacillati</taxon>
        <taxon>Actinomycetota</taxon>
        <taxon>Actinomycetes</taxon>
        <taxon>Mycobacteriales</taxon>
        <taxon>Nocardiaceae</taxon>
        <taxon>Nocardia</taxon>
    </lineage>
</organism>
<evidence type="ECO:0000259" key="1">
    <source>
        <dbReference type="Pfam" id="PF00561"/>
    </source>
</evidence>
<evidence type="ECO:0000313" key="2">
    <source>
        <dbReference type="EMBL" id="OXR45732.1"/>
    </source>
</evidence>
<feature type="domain" description="AB hydrolase-1" evidence="1">
    <location>
        <begin position="30"/>
        <end position="148"/>
    </location>
</feature>
<gene>
    <name evidence="2" type="ORF">B7C42_02024</name>
</gene>
<dbReference type="SUPFAM" id="SSF53474">
    <property type="entry name" value="alpha/beta-Hydrolases"/>
    <property type="match status" value="1"/>
</dbReference>